<evidence type="ECO:0000256" key="4">
    <source>
        <dbReference type="ARBA" id="ARBA00022679"/>
    </source>
</evidence>
<dbReference type="InterPro" id="IPR029016">
    <property type="entry name" value="GAF-like_dom_sf"/>
</dbReference>
<proteinExistence type="predicted"/>
<dbReference type="EMBL" id="UOFJ01000360">
    <property type="protein sequence ID" value="VAW68711.1"/>
    <property type="molecule type" value="Genomic_DNA"/>
</dbReference>
<dbReference type="InterPro" id="IPR036097">
    <property type="entry name" value="HisK_dim/P_sf"/>
</dbReference>
<feature type="domain" description="Histidine kinase" evidence="6">
    <location>
        <begin position="288"/>
        <end position="502"/>
    </location>
</feature>
<keyword evidence="3" id="KW-0597">Phosphoprotein</keyword>
<dbReference type="SUPFAM" id="SSF55874">
    <property type="entry name" value="ATPase domain of HSP90 chaperone/DNA topoisomerase II/histidine kinase"/>
    <property type="match status" value="1"/>
</dbReference>
<name>A0A3B0XMB7_9ZZZZ</name>
<dbReference type="AlphaFoldDB" id="A0A3B0XMB7"/>
<evidence type="ECO:0000256" key="5">
    <source>
        <dbReference type="ARBA" id="ARBA00022777"/>
    </source>
</evidence>
<dbReference type="InterPro" id="IPR003594">
    <property type="entry name" value="HATPase_dom"/>
</dbReference>
<evidence type="ECO:0000256" key="1">
    <source>
        <dbReference type="ARBA" id="ARBA00000085"/>
    </source>
</evidence>
<accession>A0A3B0XMB7</accession>
<gene>
    <name evidence="7" type="ORF">MNBD_GAMMA10-3063</name>
</gene>
<dbReference type="GO" id="GO:0000155">
    <property type="term" value="F:phosphorelay sensor kinase activity"/>
    <property type="evidence" value="ECO:0007669"/>
    <property type="project" value="InterPro"/>
</dbReference>
<keyword evidence="5 7" id="KW-0418">Kinase</keyword>
<evidence type="ECO:0000256" key="2">
    <source>
        <dbReference type="ARBA" id="ARBA00012438"/>
    </source>
</evidence>
<dbReference type="SMART" id="SM00387">
    <property type="entry name" value="HATPase_c"/>
    <property type="match status" value="1"/>
</dbReference>
<dbReference type="InterPro" id="IPR050351">
    <property type="entry name" value="BphY/WalK/GraS-like"/>
</dbReference>
<dbReference type="Gene3D" id="1.10.287.130">
    <property type="match status" value="1"/>
</dbReference>
<keyword evidence="4 7" id="KW-0808">Transferase</keyword>
<dbReference type="Pfam" id="PF00512">
    <property type="entry name" value="HisKA"/>
    <property type="match status" value="1"/>
</dbReference>
<dbReference type="SUPFAM" id="SSF55781">
    <property type="entry name" value="GAF domain-like"/>
    <property type="match status" value="1"/>
</dbReference>
<dbReference type="EC" id="2.7.13.3" evidence="2"/>
<dbReference type="CDD" id="cd00082">
    <property type="entry name" value="HisKA"/>
    <property type="match status" value="1"/>
</dbReference>
<dbReference type="PROSITE" id="PS50109">
    <property type="entry name" value="HIS_KIN"/>
    <property type="match status" value="1"/>
</dbReference>
<reference evidence="7" key="1">
    <citation type="submission" date="2018-06" db="EMBL/GenBank/DDBJ databases">
        <authorList>
            <person name="Zhirakovskaya E."/>
        </authorList>
    </citation>
    <scope>NUCLEOTIDE SEQUENCE</scope>
</reference>
<evidence type="ECO:0000259" key="6">
    <source>
        <dbReference type="PROSITE" id="PS50109"/>
    </source>
</evidence>
<dbReference type="Gene3D" id="3.30.450.40">
    <property type="match status" value="1"/>
</dbReference>
<dbReference type="Gene3D" id="3.30.565.10">
    <property type="entry name" value="Histidine kinase-like ATPase, C-terminal domain"/>
    <property type="match status" value="1"/>
</dbReference>
<organism evidence="7">
    <name type="scientific">hydrothermal vent metagenome</name>
    <dbReference type="NCBI Taxonomy" id="652676"/>
    <lineage>
        <taxon>unclassified sequences</taxon>
        <taxon>metagenomes</taxon>
        <taxon>ecological metagenomes</taxon>
    </lineage>
</organism>
<evidence type="ECO:0000256" key="3">
    <source>
        <dbReference type="ARBA" id="ARBA00022553"/>
    </source>
</evidence>
<dbReference type="GO" id="GO:0007234">
    <property type="term" value="P:osmosensory signaling via phosphorelay pathway"/>
    <property type="evidence" value="ECO:0007669"/>
    <property type="project" value="TreeGrafter"/>
</dbReference>
<dbReference type="InterPro" id="IPR005467">
    <property type="entry name" value="His_kinase_dom"/>
</dbReference>
<evidence type="ECO:0000313" key="7">
    <source>
        <dbReference type="EMBL" id="VAW68711.1"/>
    </source>
</evidence>
<dbReference type="PANTHER" id="PTHR42878">
    <property type="entry name" value="TWO-COMPONENT HISTIDINE KINASE"/>
    <property type="match status" value="1"/>
</dbReference>
<sequence length="505" mass="56289">MINKEPPPDSIGNAPVGKSSDKLVSILRHMLSGDLLPALDTLNGHKQGLSPEQLYDLSCVNGVVERMELVLRQSSQLIAFAEGNCESADIELEELIRVEHVLHALTHASTTMRSNEFFRHCVKTLAELYHCKYALISILNPERKSVHTIAVWAGAKIVDNIEYDLDGTPCGDVICLKKVMIDRGVAKRYPQDQLLVDMGVDSYFGAPLMTTDQGILGLVVVMDSGPMQVSQWTSSALSIFAARIAGEVLRCQALDELEALNAQLEQKVVQRTRDIEVRNQELKAFNYSVSHDLRAPVRTINSFMQIVFEDYGEEFSEGARIELQRIQRAGYRLNDIINSLLNLSRISQKEMRFREVNLSKLAEGLIKDILPNEEQQGVEIDIESDLVTTGDESLLKIALSNLLDNALKYSQNNTDIKIKLSSQMKNSEKIFCIQDNGVGFNMDYSGQLFQPFKRLHTEKEFSGTGIGLATVKRVFDCHNGQIWAESSPGNGASFYFTLPVNAESG</sequence>
<dbReference type="PRINTS" id="PR00344">
    <property type="entry name" value="BCTRLSENSOR"/>
</dbReference>
<protein>
    <recommendedName>
        <fullName evidence="2">histidine kinase</fullName>
        <ecNumber evidence="2">2.7.13.3</ecNumber>
    </recommendedName>
</protein>
<dbReference type="InterPro" id="IPR036890">
    <property type="entry name" value="HATPase_C_sf"/>
</dbReference>
<dbReference type="SMART" id="SM00388">
    <property type="entry name" value="HisKA"/>
    <property type="match status" value="1"/>
</dbReference>
<dbReference type="GO" id="GO:0000156">
    <property type="term" value="F:phosphorelay response regulator activity"/>
    <property type="evidence" value="ECO:0007669"/>
    <property type="project" value="TreeGrafter"/>
</dbReference>
<dbReference type="Pfam" id="PF01590">
    <property type="entry name" value="GAF"/>
    <property type="match status" value="1"/>
</dbReference>
<dbReference type="SMART" id="SM00065">
    <property type="entry name" value="GAF"/>
    <property type="match status" value="1"/>
</dbReference>
<dbReference type="PANTHER" id="PTHR42878:SF15">
    <property type="entry name" value="BACTERIOPHYTOCHROME"/>
    <property type="match status" value="1"/>
</dbReference>
<dbReference type="GO" id="GO:0030295">
    <property type="term" value="F:protein kinase activator activity"/>
    <property type="evidence" value="ECO:0007669"/>
    <property type="project" value="TreeGrafter"/>
</dbReference>
<dbReference type="FunFam" id="3.30.565.10:FF:000006">
    <property type="entry name" value="Sensor histidine kinase WalK"/>
    <property type="match status" value="1"/>
</dbReference>
<dbReference type="InterPro" id="IPR003018">
    <property type="entry name" value="GAF"/>
</dbReference>
<dbReference type="InterPro" id="IPR003661">
    <property type="entry name" value="HisK_dim/P_dom"/>
</dbReference>
<dbReference type="Pfam" id="PF02518">
    <property type="entry name" value="HATPase_c"/>
    <property type="match status" value="1"/>
</dbReference>
<dbReference type="SUPFAM" id="SSF47384">
    <property type="entry name" value="Homodimeric domain of signal transducing histidine kinase"/>
    <property type="match status" value="1"/>
</dbReference>
<comment type="catalytic activity">
    <reaction evidence="1">
        <text>ATP + protein L-histidine = ADP + protein N-phospho-L-histidine.</text>
        <dbReference type="EC" id="2.7.13.3"/>
    </reaction>
</comment>
<dbReference type="InterPro" id="IPR004358">
    <property type="entry name" value="Sig_transdc_His_kin-like_C"/>
</dbReference>